<dbReference type="GO" id="GO:0016413">
    <property type="term" value="F:O-acetyltransferase activity"/>
    <property type="evidence" value="ECO:0007669"/>
    <property type="project" value="TreeGrafter"/>
</dbReference>
<dbReference type="PANTHER" id="PTHR40074">
    <property type="entry name" value="O-ACETYLTRANSFERASE WECH"/>
    <property type="match status" value="1"/>
</dbReference>
<comment type="subcellular location">
    <subcellularLocation>
        <location evidence="1">Cell membrane</location>
        <topology evidence="1">Multi-pass membrane protein</topology>
    </subcellularLocation>
</comment>
<evidence type="ECO:0000256" key="7">
    <source>
        <dbReference type="SAM" id="Phobius"/>
    </source>
</evidence>
<name>A0A6N6VJX3_9HYPH</name>
<evidence type="ECO:0000313" key="9">
    <source>
        <dbReference type="EMBL" id="KAB7738803.1"/>
    </source>
</evidence>
<evidence type="ECO:0000259" key="8">
    <source>
        <dbReference type="Pfam" id="PF01757"/>
    </source>
</evidence>
<dbReference type="Pfam" id="PF01757">
    <property type="entry name" value="Acyl_transf_3"/>
    <property type="match status" value="1"/>
</dbReference>
<comment type="similarity">
    <text evidence="2">Belongs to the acyltransferase 3 family.</text>
</comment>
<dbReference type="InterPro" id="IPR002656">
    <property type="entry name" value="Acyl_transf_3_dom"/>
</dbReference>
<keyword evidence="9" id="KW-0808">Transferase</keyword>
<keyword evidence="10" id="KW-1185">Reference proteome</keyword>
<dbReference type="PANTHER" id="PTHR40074:SF4">
    <property type="entry name" value="INNER MEMBRANE PROTEIN YCFT"/>
    <property type="match status" value="1"/>
</dbReference>
<feature type="transmembrane region" description="Helical" evidence="7">
    <location>
        <begin position="264"/>
        <end position="285"/>
    </location>
</feature>
<evidence type="ECO:0000313" key="10">
    <source>
        <dbReference type="Proteomes" id="UP000468901"/>
    </source>
</evidence>
<comment type="caution">
    <text evidence="9">The sequence shown here is derived from an EMBL/GenBank/DDBJ whole genome shotgun (WGS) entry which is preliminary data.</text>
</comment>
<feature type="transmembrane region" description="Helical" evidence="7">
    <location>
        <begin position="81"/>
        <end position="102"/>
    </location>
</feature>
<protein>
    <submittedName>
        <fullName evidence="9">Acyltransferase family protein</fullName>
    </submittedName>
</protein>
<feature type="transmembrane region" description="Helical" evidence="7">
    <location>
        <begin position="234"/>
        <end position="252"/>
    </location>
</feature>
<dbReference type="Proteomes" id="UP000468901">
    <property type="component" value="Unassembled WGS sequence"/>
</dbReference>
<feature type="transmembrane region" description="Helical" evidence="7">
    <location>
        <begin position="202"/>
        <end position="222"/>
    </location>
</feature>
<evidence type="ECO:0000256" key="5">
    <source>
        <dbReference type="ARBA" id="ARBA00022989"/>
    </source>
</evidence>
<keyword evidence="5 7" id="KW-1133">Transmembrane helix</keyword>
<feature type="transmembrane region" description="Helical" evidence="7">
    <location>
        <begin position="291"/>
        <end position="311"/>
    </location>
</feature>
<feature type="domain" description="Acyltransferase 3" evidence="8">
    <location>
        <begin position="9"/>
        <end position="303"/>
    </location>
</feature>
<dbReference type="RefSeq" id="WP_152217255.1">
    <property type="nucleotide sequence ID" value="NZ_JBAQYD010000386.1"/>
</dbReference>
<evidence type="ECO:0000256" key="2">
    <source>
        <dbReference type="ARBA" id="ARBA00007400"/>
    </source>
</evidence>
<accession>A0A6N6VJX3</accession>
<keyword evidence="6 7" id="KW-0472">Membrane</keyword>
<keyword evidence="9" id="KW-0012">Acyltransferase</keyword>
<gene>
    <name evidence="9" type="ORF">F2P47_15290</name>
</gene>
<dbReference type="GO" id="GO:0009246">
    <property type="term" value="P:enterobacterial common antigen biosynthetic process"/>
    <property type="evidence" value="ECO:0007669"/>
    <property type="project" value="TreeGrafter"/>
</dbReference>
<feature type="transmembrane region" description="Helical" evidence="7">
    <location>
        <begin position="172"/>
        <end position="190"/>
    </location>
</feature>
<proteinExistence type="inferred from homology"/>
<dbReference type="EMBL" id="WESC01000016">
    <property type="protein sequence ID" value="KAB7738803.1"/>
    <property type="molecule type" value="Genomic_DNA"/>
</dbReference>
<evidence type="ECO:0000256" key="4">
    <source>
        <dbReference type="ARBA" id="ARBA00022692"/>
    </source>
</evidence>
<organism evidence="9 10">
    <name type="scientific">Parvibaculum sedimenti</name>
    <dbReference type="NCBI Taxonomy" id="2608632"/>
    <lineage>
        <taxon>Bacteria</taxon>
        <taxon>Pseudomonadati</taxon>
        <taxon>Pseudomonadota</taxon>
        <taxon>Alphaproteobacteria</taxon>
        <taxon>Hyphomicrobiales</taxon>
        <taxon>Parvibaculaceae</taxon>
        <taxon>Parvibaculum</taxon>
    </lineage>
</organism>
<evidence type="ECO:0000256" key="3">
    <source>
        <dbReference type="ARBA" id="ARBA00022475"/>
    </source>
</evidence>
<keyword evidence="4 7" id="KW-0812">Transmembrane</keyword>
<keyword evidence="3" id="KW-1003">Cell membrane</keyword>
<dbReference type="AlphaFoldDB" id="A0A6N6VJX3"/>
<dbReference type="GO" id="GO:0005886">
    <property type="term" value="C:plasma membrane"/>
    <property type="evidence" value="ECO:0007669"/>
    <property type="project" value="UniProtKB-SubCell"/>
</dbReference>
<sequence length="341" mass="37875">MTATKPRIDWVDAAKGLTMTLVVMKHATYNDAVALNHVPYLFNILCEFTIPFRMPLFFLVAGLFAMRALRSDLRSFIDGKVLHFVYFYLLWSVIQIGLKIVLPHDSEWAVTYRDLLLIPFEPFGLLWFIYALSIFFVLMRLLRDVAKPIVIGLALALYFSNLNTGWTIPDEFAHRFIFFVSGVYGAPYIFQMAEWARTHVAAALGASATMFVAVGIIVFSGAVDIRAMELLTGYVGGAATLMLVAMLVARGWGAPLTYIGSRSLYVFLAFFLPMAATRIALLKLGVTNGDLLTLACIVMAVGTPLLAYRIVKDTPLAFFFVRPQAFRLKPQAPTSEATVAA</sequence>
<feature type="transmembrane region" description="Helical" evidence="7">
    <location>
        <begin position="50"/>
        <end position="69"/>
    </location>
</feature>
<evidence type="ECO:0000256" key="1">
    <source>
        <dbReference type="ARBA" id="ARBA00004651"/>
    </source>
</evidence>
<feature type="transmembrane region" description="Helical" evidence="7">
    <location>
        <begin position="122"/>
        <end position="142"/>
    </location>
</feature>
<reference evidence="9 10" key="1">
    <citation type="submission" date="2019-09" db="EMBL/GenBank/DDBJ databases">
        <title>Parvibaculum sedimenti sp. nov., isolated from sediment.</title>
        <authorList>
            <person name="Wang Y."/>
        </authorList>
    </citation>
    <scope>NUCLEOTIDE SEQUENCE [LARGE SCALE GENOMIC DNA]</scope>
    <source>
        <strain evidence="9 10">HXT-9</strain>
    </source>
</reference>
<feature type="transmembrane region" description="Helical" evidence="7">
    <location>
        <begin position="149"/>
        <end position="166"/>
    </location>
</feature>
<evidence type="ECO:0000256" key="6">
    <source>
        <dbReference type="ARBA" id="ARBA00023136"/>
    </source>
</evidence>